<evidence type="ECO:0000256" key="2">
    <source>
        <dbReference type="ARBA" id="ARBA00007441"/>
    </source>
</evidence>
<dbReference type="GO" id="GO:1901605">
    <property type="term" value="P:alpha-amino acid metabolic process"/>
    <property type="evidence" value="ECO:0007669"/>
    <property type="project" value="TreeGrafter"/>
</dbReference>
<evidence type="ECO:0000313" key="8">
    <source>
        <dbReference type="EMBL" id="KAF2179809.1"/>
    </source>
</evidence>
<keyword evidence="5" id="KW-0663">Pyridoxal phosphate</keyword>
<feature type="domain" description="Aminotransferase class I/classII large" evidence="7">
    <location>
        <begin position="118"/>
        <end position="387"/>
    </location>
</feature>
<dbReference type="InterPro" id="IPR015421">
    <property type="entry name" value="PyrdxlP-dep_Trfase_major"/>
</dbReference>
<dbReference type="EMBL" id="ML994662">
    <property type="protein sequence ID" value="KAF2179809.1"/>
    <property type="molecule type" value="Genomic_DNA"/>
</dbReference>
<dbReference type="Proteomes" id="UP000800200">
    <property type="component" value="Unassembled WGS sequence"/>
</dbReference>
<evidence type="ECO:0000256" key="3">
    <source>
        <dbReference type="ARBA" id="ARBA00022576"/>
    </source>
</evidence>
<keyword evidence="9" id="KW-1185">Reference proteome</keyword>
<dbReference type="InterPro" id="IPR050859">
    <property type="entry name" value="Class-I_PLP-dep_aminotransf"/>
</dbReference>
<dbReference type="AlphaFoldDB" id="A0A6A6DNI8"/>
<sequence>MAYSLDPSSFPEPLDLSHHLSRSTKAREASRVKQFYKYFQIPGIGQLAGGLPNDKYFPYDTLEAKVALPNRWKPTPNKPVDPPTSESASTSASKDDPPAARLLVPHDSKVADPLRMIDLKSALQYGTAQGYPSLYYFIRQFTRNHLHPFVPYKEGPEVVLTCGSTDGFSKAIQALSDEWSQNHDPVNERPGLLVEQYCYMNAVQTAQPRGLNIVPVAIDDEGMLATGKGGLQDVLENWDFTRGRRPHLIYTVTIGQNPTSGTLSVERRKQIYALCVKYDIIIIEDDPYWYLQFPSSSPTTPTPTPSKSSGFEFLDSLIPSYLSIDYQGRVIRLDTFSKTVAPGCRLGWITAQPALIERILRISETSTQQPSGFVQSMIAELIMGPQGSSDGGRGGAADGSGWKVDGWVRWLEGLRGNYERRMNKMCDILDAGKFVVKAGRRNSLLEVAGSQDEWSVVQKSQIYDFGRPLGGMFVWIRFDFSTHPLRKVVPASRLSRALWVFWTTKPYLVLVAPGGTFSPTKEIKEDDAYNCFRLCFAACAEDELESTSKRFAHGAQAFWRIKSKEKIDKLLEDDEGGVASIDAGMALLTGMC</sequence>
<dbReference type="PANTHER" id="PTHR42790:SF1">
    <property type="entry name" value="AROMATIC AMINO ACID AMINOTRANSFERASE, HYPOTHETICAL (EUROFUNG)"/>
    <property type="match status" value="1"/>
</dbReference>
<feature type="region of interest" description="Disordered" evidence="6">
    <location>
        <begin position="70"/>
        <end position="101"/>
    </location>
</feature>
<dbReference type="InterPro" id="IPR015424">
    <property type="entry name" value="PyrdxlP-dep_Trfase"/>
</dbReference>
<accession>A0A6A6DNI8</accession>
<keyword evidence="4 8" id="KW-0808">Transferase</keyword>
<keyword evidence="3 8" id="KW-0032">Aminotransferase</keyword>
<protein>
    <submittedName>
        <fullName evidence="8">Aromatic amino acid aminotransferase 1</fullName>
    </submittedName>
</protein>
<gene>
    <name evidence="8" type="ORF">K469DRAFT_715902</name>
</gene>
<proteinExistence type="inferred from homology"/>
<feature type="compositionally biased region" description="Low complexity" evidence="6">
    <location>
        <begin position="83"/>
        <end position="92"/>
    </location>
</feature>
<dbReference type="GO" id="GO:0030170">
    <property type="term" value="F:pyridoxal phosphate binding"/>
    <property type="evidence" value="ECO:0007669"/>
    <property type="project" value="InterPro"/>
</dbReference>
<dbReference type="SUPFAM" id="SSF53383">
    <property type="entry name" value="PLP-dependent transferases"/>
    <property type="match status" value="1"/>
</dbReference>
<dbReference type="CDD" id="cd00609">
    <property type="entry name" value="AAT_like"/>
    <property type="match status" value="1"/>
</dbReference>
<dbReference type="Gene3D" id="3.40.640.10">
    <property type="entry name" value="Type I PLP-dependent aspartate aminotransferase-like (Major domain)"/>
    <property type="match status" value="1"/>
</dbReference>
<evidence type="ECO:0000256" key="5">
    <source>
        <dbReference type="ARBA" id="ARBA00022898"/>
    </source>
</evidence>
<reference evidence="8" key="1">
    <citation type="journal article" date="2020" name="Stud. Mycol.">
        <title>101 Dothideomycetes genomes: a test case for predicting lifestyles and emergence of pathogens.</title>
        <authorList>
            <person name="Haridas S."/>
            <person name="Albert R."/>
            <person name="Binder M."/>
            <person name="Bloem J."/>
            <person name="Labutti K."/>
            <person name="Salamov A."/>
            <person name="Andreopoulos B."/>
            <person name="Baker S."/>
            <person name="Barry K."/>
            <person name="Bills G."/>
            <person name="Bluhm B."/>
            <person name="Cannon C."/>
            <person name="Castanera R."/>
            <person name="Culley D."/>
            <person name="Daum C."/>
            <person name="Ezra D."/>
            <person name="Gonzalez J."/>
            <person name="Henrissat B."/>
            <person name="Kuo A."/>
            <person name="Liang C."/>
            <person name="Lipzen A."/>
            <person name="Lutzoni F."/>
            <person name="Magnuson J."/>
            <person name="Mondo S."/>
            <person name="Nolan M."/>
            <person name="Ohm R."/>
            <person name="Pangilinan J."/>
            <person name="Park H.-J."/>
            <person name="Ramirez L."/>
            <person name="Alfaro M."/>
            <person name="Sun H."/>
            <person name="Tritt A."/>
            <person name="Yoshinaga Y."/>
            <person name="Zwiers L.-H."/>
            <person name="Turgeon B."/>
            <person name="Goodwin S."/>
            <person name="Spatafora J."/>
            <person name="Crous P."/>
            <person name="Grigoriev I."/>
        </authorList>
    </citation>
    <scope>NUCLEOTIDE SEQUENCE</scope>
    <source>
        <strain evidence="8">CBS 207.26</strain>
    </source>
</reference>
<dbReference type="GO" id="GO:0008483">
    <property type="term" value="F:transaminase activity"/>
    <property type="evidence" value="ECO:0007669"/>
    <property type="project" value="UniProtKB-KW"/>
</dbReference>
<comment type="cofactor">
    <cofactor evidence="1">
        <name>pyridoxal 5'-phosphate</name>
        <dbReference type="ChEBI" id="CHEBI:597326"/>
    </cofactor>
</comment>
<dbReference type="OrthoDB" id="691673at2759"/>
<dbReference type="PANTHER" id="PTHR42790">
    <property type="entry name" value="AMINOTRANSFERASE"/>
    <property type="match status" value="1"/>
</dbReference>
<dbReference type="InterPro" id="IPR004839">
    <property type="entry name" value="Aminotransferase_I/II_large"/>
</dbReference>
<evidence type="ECO:0000256" key="1">
    <source>
        <dbReference type="ARBA" id="ARBA00001933"/>
    </source>
</evidence>
<evidence type="ECO:0000256" key="6">
    <source>
        <dbReference type="SAM" id="MobiDB-lite"/>
    </source>
</evidence>
<evidence type="ECO:0000259" key="7">
    <source>
        <dbReference type="Pfam" id="PF00155"/>
    </source>
</evidence>
<evidence type="ECO:0000313" key="9">
    <source>
        <dbReference type="Proteomes" id="UP000800200"/>
    </source>
</evidence>
<comment type="similarity">
    <text evidence="2">Belongs to the class-I pyridoxal-phosphate-dependent aminotransferase family.</text>
</comment>
<evidence type="ECO:0000256" key="4">
    <source>
        <dbReference type="ARBA" id="ARBA00022679"/>
    </source>
</evidence>
<organism evidence="8 9">
    <name type="scientific">Zopfia rhizophila CBS 207.26</name>
    <dbReference type="NCBI Taxonomy" id="1314779"/>
    <lineage>
        <taxon>Eukaryota</taxon>
        <taxon>Fungi</taxon>
        <taxon>Dikarya</taxon>
        <taxon>Ascomycota</taxon>
        <taxon>Pezizomycotina</taxon>
        <taxon>Dothideomycetes</taxon>
        <taxon>Dothideomycetes incertae sedis</taxon>
        <taxon>Zopfiaceae</taxon>
        <taxon>Zopfia</taxon>
    </lineage>
</organism>
<name>A0A6A6DNI8_9PEZI</name>
<dbReference type="Pfam" id="PF00155">
    <property type="entry name" value="Aminotran_1_2"/>
    <property type="match status" value="1"/>
</dbReference>
<feature type="region of interest" description="Disordered" evidence="6">
    <location>
        <begin position="1"/>
        <end position="25"/>
    </location>
</feature>